<name>A0ACD1DX02_9BACT</name>
<accession>A0ACD1DX02</accession>
<evidence type="ECO:0000313" key="1">
    <source>
        <dbReference type="EMBL" id="QVL36718.1"/>
    </source>
</evidence>
<organism evidence="1 2">
    <name type="scientific">Aminirod propionatiphilus</name>
    <dbReference type="NCBI Taxonomy" id="3415223"/>
    <lineage>
        <taxon>Bacteria</taxon>
        <taxon>Thermotogati</taxon>
        <taxon>Synergistota</taxon>
        <taxon>Synergistia</taxon>
        <taxon>Synergistales</taxon>
        <taxon>Aminiphilaceae</taxon>
        <taxon>Aminirod</taxon>
    </lineage>
</organism>
<proteinExistence type="predicted"/>
<keyword evidence="2" id="KW-1185">Reference proteome</keyword>
<gene>
    <name evidence="1" type="primary">rph</name>
    <name evidence="1" type="ORF">KIH16_02640</name>
</gene>
<protein>
    <submittedName>
        <fullName evidence="1">Ribonuclease PH</fullName>
    </submittedName>
</protein>
<reference evidence="1" key="1">
    <citation type="submission" date="2021-05" db="EMBL/GenBank/DDBJ databases">
        <title>An isolated secondary fermenter in methanogenic hydrocarbon-degrading communities.</title>
        <authorList>
            <person name="Liu Y.-F."/>
            <person name="Liu Z.-l."/>
        </authorList>
    </citation>
    <scope>NUCLEOTIDE SEQUENCE</scope>
    <source>
        <strain evidence="1">L-13</strain>
    </source>
</reference>
<dbReference type="Proteomes" id="UP000682204">
    <property type="component" value="Chromosome"/>
</dbReference>
<evidence type="ECO:0000313" key="2">
    <source>
        <dbReference type="Proteomes" id="UP000682204"/>
    </source>
</evidence>
<dbReference type="EMBL" id="CP074691">
    <property type="protein sequence ID" value="QVL36718.1"/>
    <property type="molecule type" value="Genomic_DNA"/>
</dbReference>
<sequence length="265" mass="29456">MTVILRGDGRRPDELRPLSFRRGVNRYAEGSVLVFWGETQLLCTASVEEKVPPFLRGTGQGWVTAEYSMLPRATQSRTVRESVRGRVGGRSQEIQRLVGRSLRSALFLPLLGERTIWIDCDVLQADGGTRTAAISGATLALVDALRYLWREERLPCIPLRSLISAVSVGKVGGVPLLDLCYEEDSRAEVDANLVGDEQEDFIEVQATGERSTFSRKELEGFLHLASLGLDRIRQLQKASLDLSPEEEEAIAEGHRRFGQYQQGQA</sequence>